<feature type="region of interest" description="Disordered" evidence="5">
    <location>
        <begin position="997"/>
        <end position="1039"/>
    </location>
</feature>
<feature type="domain" description="Chorein N-terminal" evidence="6">
    <location>
        <begin position="21"/>
        <end position="825"/>
    </location>
</feature>
<dbReference type="Pfam" id="PF25036">
    <property type="entry name" value="VPS13_VAB"/>
    <property type="match status" value="1"/>
</dbReference>
<feature type="compositionally biased region" description="Acidic residues" evidence="5">
    <location>
        <begin position="1836"/>
        <end position="1846"/>
    </location>
</feature>
<feature type="domain" description="VPS13-like middle region" evidence="7">
    <location>
        <begin position="1059"/>
        <end position="1887"/>
    </location>
</feature>
<dbReference type="Pfam" id="PF12624">
    <property type="entry name" value="VPS13_N"/>
    <property type="match status" value="1"/>
</dbReference>
<keyword evidence="2" id="KW-0813">Transport</keyword>
<dbReference type="PANTHER" id="PTHR16166">
    <property type="entry name" value="VACUOLAR PROTEIN SORTING-ASSOCIATED PROTEIN VPS13"/>
    <property type="match status" value="1"/>
</dbReference>
<feature type="domain" description="Vacuolar protein sorting-associated protein 13 VPS13 adaptor binding" evidence="8">
    <location>
        <begin position="1967"/>
        <end position="2442"/>
    </location>
</feature>
<evidence type="ECO:0000256" key="5">
    <source>
        <dbReference type="SAM" id="MobiDB-lite"/>
    </source>
</evidence>
<evidence type="ECO:0000256" key="2">
    <source>
        <dbReference type="ARBA" id="ARBA00022448"/>
    </source>
</evidence>
<feature type="region of interest" description="Disordered" evidence="5">
    <location>
        <begin position="1834"/>
        <end position="1855"/>
    </location>
</feature>
<evidence type="ECO:0008006" key="12">
    <source>
        <dbReference type="Google" id="ProtNLM"/>
    </source>
</evidence>
<dbReference type="Pfam" id="PF25033">
    <property type="entry name" value="VPS13_M"/>
    <property type="match status" value="1"/>
</dbReference>
<evidence type="ECO:0000313" key="11">
    <source>
        <dbReference type="Proteomes" id="UP000005408"/>
    </source>
</evidence>
<evidence type="ECO:0000256" key="3">
    <source>
        <dbReference type="ARBA" id="ARBA00023055"/>
    </source>
</evidence>
<dbReference type="Pfam" id="PF25037">
    <property type="entry name" value="VPS13_C"/>
    <property type="match status" value="1"/>
</dbReference>
<evidence type="ECO:0000259" key="6">
    <source>
        <dbReference type="Pfam" id="PF12624"/>
    </source>
</evidence>
<feature type="region of interest" description="Disordered" evidence="5">
    <location>
        <begin position="1538"/>
        <end position="1569"/>
    </location>
</feature>
<dbReference type="InterPro" id="IPR026847">
    <property type="entry name" value="VPS13"/>
</dbReference>
<sequence>MNEFAYFTAIFRLVCPRVISDVVLQNLDLKESALDDLDLPVKIKAGHIGKLTLKIPWKNLYTESVVASIDGLYALAVPNVAIKYNAEKEEKAKQESKQRKLLQIEEAKKAATEKGKEKEPKKDSFAEKMAAQIIKNLQIQIRNIHVRYEDAYTDPKHPFSIGVSLAELLFQTTDENWKPCVVKEAVNQIFKLVKLDSLAVYWNSSSEQYASLSNERLLERLGKEIAGQDKTSAYQFLIKPISSVAHLKLNMKPELNNFTLPKAFLTVVFDEIGIGLSKLQYNDVLNMLESFERMYLMSVYRKYRPDVPLHKHAKTWWHFARDSVLEEKVRRRRRMFSWGHIIHHRTVMKKYRDAYTKKLSNPKKVPQDVQKGIEEYEKVLDVFSITLMRSQAEVEAAKLGAKKAEEKSGGWFGGFFGGSKKKKEGKEEQDIKEQFEKEFSEKEKAKLYEAIGYQENEVDPALPREFVAVRLVTKLSTLSLTLTDETKKEPQILKLQLKDVYASVGQRPAESAIQVEGKIDRLQVVGSPQDGSTPKMVMSQNQEKDKVYALLNFNLETNPLDKKCDTRVIVESRPLQIVYDAISINNMADFFKPPKEVYLKQLSRAAMAKFEDIKEQSATGLKHAIEQHKYTDIRVDLKPSYVIIPHGGIYKKGAVNMLILDLGNLKVNSEKNKVGGDDKAMAVEEVMSRAYDNFKIKLDRVQLLYAKPGEDWNSARLAGTSPQHVLLPISINLLLQKSMFDNDRRLAKMKMSGDLPLLSLNLSDLRLQEILQLAQSIPLPEAGDEDQELEDMDVFSDALDIPVDINENRIMKKVVNVSAEMAEQEGESGPPRPQDVVNRTILEMKFEIKEVSVCLQEHTEDGDIPMIKLVLTTMGTNVTTRKFDMEAEAYLGGIYLQNLKFKATESLNQQLDSLTSSVLEGGPLINLINTPTNEETRLLTFTFHKADPEGPEFESTFENTEQKIGVTFTSLEVLLHQEALLSVMKFAAQLQKSLQVEESSTKEAKTNADAQKKKEDQPKTAKDKQAGSKGSQKKGKVKDTDRINLRVTAELEGFGVAVCTNNTVITNARINGISAGVVIQDSKTVVTSELREVTVYDSNTNTKYPKIVEIKGDAVLKLNLTIYNNATEGDKYSDMSCVDTSVDVQLGCIRGVFLMRFVSDLLEYLNGFQVEELESQIEAAKGKVREASEAMTESAKVAMAQLAEKSPRVSIKVSMSAPVILVPQRSDSLNVLMVDFGHLDVSNSFSPVKTDAKIPAVLDAMKIDLKSLKVARAELSTEKEVVGQCLVLEPVSLNLSVTRNLAFGWYKEIPAVDISGQLESIEATMSQGDYKVIMTLLSDNLSEGQKSDTVAGSSKVKDTEITPAQGQTTDSEKTTTAGAPAITLTPPEQSDTYKLHTQLKFQFQINSLSATLYSGESTLTTDGQNSRSVDQALGQFMIEVVGVKGEMKSDGSLTTSVILKDTVVDDNRKQKQEAGIKRMIERVTSGGKKNDMIDVQFTQDPSQNKDVNVKVCSIRVVVCLDFLMPLADFFTSGLPDSKPAPPTTGNAHSKVATPSKAPPPPPPTSEMSVTVSMETPEIILIEDQMDPASNSLLLSMGVEFRMRVTPETQDMSASVNSLQIASAIFNEREKRRAQILNPCDISFYSKTPQGKSPHMDISTSDLILNISPRTIRTITLITANLSKQEESENDKEKQKVPADLWNTKKLSERKFWFLKDPSAEELPDIDMFSPDITLDEIERGEQGPSEMLIIKVPNIVVKLEGGVGKRTVPLLIAETSFDAQVRDWSSKLEVESNMRLEVAFYNEKLSVWESLVEPVVENGKMKKWDLGLQITKNDELAPEDDEEDEDSKNIVLPPPKMSINVRSNDPMEVTVTKTCLEVLNNLAKAFGDAYRLVAPAEEAGKILSPYVIYNNTGLPVVLKLDNAFEMPPEVKNGKVTLETDQSLPLYGRQKAVLKRQASVIKATQEGDEKKFIFQIEQFGATREVTIKRSERRLYPVNHKTYPGDTWAVVCSIEAPIGQKILHLRSIVQMKNHLPNAVELFSRHGQDVKSCGVIEPGEKFNVPLSDVYTPEGYFLLKPKDSGCEMSQTPFSWRGAENSPKVYLSCKFKDGSDYVICVRSEVINVYFDETEELSSKTYLFHLSPTIVFHNLLNIPVTFLLEGMASEVSLGKGENKPLLHAMPGHSHIEVKIPAYQDLEWHGTQLLSTEFPELSMWTFSALFKGPQKISLILGLHCKENEGCLDMSIYSPYWMVNKTGMTLYYKGSDSDDVIEHSPDHQEVAFFSFKPKTCLGGKKKTKETKPQKENSKEKVKEWRQVGKASLRIADADWSDKFSLDTVGSSGTIQCKTKSRVYEAGVKIRLSSSGLTKICTFTPLYMLLNTSEVKLLCAETTKQDEWTQIPPKSCLPFWPLHSGKEMTMVAKVDGSAYSTTPFYFNKPHATLMRVDDEVGGINVDCQVTEAATVTSLTTYKPGMATVLMINSTDRAVVKYNQCGEKSAHVLNPMECVLYTWENAIGKRELEWSSGEVKSQKTSLIQDGTDSFFLDSDTKIFWVSFLDGLQRVLLFTEDLAVAINAQEAGELERIEQEITLSLHSMGVSLVNDTTQTEVAYLGITSSGVIWEEKKKRYKALNGKTTGLLEAAYQKYVMEIELGHRPPEKIALDNKMEVNFQEMRMIKPNNRGIRRSFQDGVWIQYKTSPHQLQVHAKINRLQLDNQTYIYVFPTVLAPIPPPKSVASDSVPKPFAEVSILSRKHEHSNMQQFKYFKVLVQEMSLKVDQGFLNNIIDFFTSSQQVSRDQEKEMLEADLKTVYTELLDEAGLSLAEEQKNFFDYLHFSPIKIHLSFSLQGGGGGDGKAVHLHANIINVFLQSVGVVLTDVQDVVFKLGFFERKNNFYNQSQLTSEMGRHYAGQAVKQLYVLVLGLDVLGNPFGLLRGMAEGMEDLFYEPYQGAIQGPEEFAEGLALGVRSLLGHAVGGAAGAVSRITGTIGKGLAALTFDDEYQKKRREGLNKKPANIGEGFARGGKGLVMGVFDGVTGIVRKPIEGAQKEGVEGFFKGIGKGLVGVVTRPTSGVIDFASSSFEGIKRIAELSDDVGRLRPPRRFHSDKIIRPYSLVEASGYAILQETEKGKFAGTDEYMAHSVIIGDSKSTKSVLLVTDRRVIYANKGDIFGHWDAEWSHTWSDLKEKPKRSAKGVEFLLKDDKKKKFPFSLGGSAKKIEVHIPDPKRAEWLVGKISEAMEIRH</sequence>
<dbReference type="InterPro" id="IPR009543">
    <property type="entry name" value="VPS13_VAB"/>
</dbReference>
<accession>A0A8W8NVU0</accession>
<dbReference type="PANTHER" id="PTHR16166:SF93">
    <property type="entry name" value="INTERMEMBRANE LIPID TRANSFER PROTEIN VPS13"/>
    <property type="match status" value="1"/>
</dbReference>
<name>A0A8W8NVU0_MAGGI</name>
<evidence type="ECO:0000259" key="8">
    <source>
        <dbReference type="Pfam" id="PF25036"/>
    </source>
</evidence>
<feature type="domain" description="Intermembrane lipid transfer protein VPS13-like C-terminal" evidence="9">
    <location>
        <begin position="3094"/>
        <end position="3203"/>
    </location>
</feature>
<feature type="compositionally biased region" description="Basic and acidic residues" evidence="5">
    <location>
        <begin position="999"/>
        <end position="1026"/>
    </location>
</feature>
<keyword evidence="4" id="KW-0175">Coiled coil</keyword>
<dbReference type="GO" id="GO:0045053">
    <property type="term" value="P:protein retention in Golgi apparatus"/>
    <property type="evidence" value="ECO:0007669"/>
    <property type="project" value="TreeGrafter"/>
</dbReference>
<evidence type="ECO:0000259" key="9">
    <source>
        <dbReference type="Pfam" id="PF25037"/>
    </source>
</evidence>
<keyword evidence="11" id="KW-1185">Reference proteome</keyword>
<organism evidence="10 11">
    <name type="scientific">Magallana gigas</name>
    <name type="common">Pacific oyster</name>
    <name type="synonym">Crassostrea gigas</name>
    <dbReference type="NCBI Taxonomy" id="29159"/>
    <lineage>
        <taxon>Eukaryota</taxon>
        <taxon>Metazoa</taxon>
        <taxon>Spiralia</taxon>
        <taxon>Lophotrochozoa</taxon>
        <taxon>Mollusca</taxon>
        <taxon>Bivalvia</taxon>
        <taxon>Autobranchia</taxon>
        <taxon>Pteriomorphia</taxon>
        <taxon>Ostreida</taxon>
        <taxon>Ostreoidea</taxon>
        <taxon>Ostreidae</taxon>
        <taxon>Magallana</taxon>
    </lineage>
</organism>
<dbReference type="EnsemblMetazoa" id="G7889.3">
    <property type="protein sequence ID" value="G7889.3:cds"/>
    <property type="gene ID" value="G7889"/>
</dbReference>
<dbReference type="GO" id="GO:0006623">
    <property type="term" value="P:protein targeting to vacuole"/>
    <property type="evidence" value="ECO:0007669"/>
    <property type="project" value="TreeGrafter"/>
</dbReference>
<dbReference type="Proteomes" id="UP000005408">
    <property type="component" value="Unassembled WGS sequence"/>
</dbReference>
<feature type="region of interest" description="Disordered" evidence="5">
    <location>
        <begin position="1347"/>
        <end position="1388"/>
    </location>
</feature>
<evidence type="ECO:0000313" key="10">
    <source>
        <dbReference type="EnsemblMetazoa" id="G7889.3:cds"/>
    </source>
</evidence>
<feature type="compositionally biased region" description="Polar residues" evidence="5">
    <location>
        <begin position="1362"/>
        <end position="1377"/>
    </location>
</feature>
<dbReference type="InterPro" id="IPR026854">
    <property type="entry name" value="VPS13_N"/>
</dbReference>
<evidence type="ECO:0000259" key="7">
    <source>
        <dbReference type="Pfam" id="PF25033"/>
    </source>
</evidence>
<evidence type="ECO:0000256" key="1">
    <source>
        <dbReference type="ARBA" id="ARBA00006545"/>
    </source>
</evidence>
<reference evidence="10" key="1">
    <citation type="submission" date="2022-08" db="UniProtKB">
        <authorList>
            <consortium name="EnsemblMetazoa"/>
        </authorList>
    </citation>
    <scope>IDENTIFICATION</scope>
    <source>
        <strain evidence="10">05x7-T-G4-1.051#20</strain>
    </source>
</reference>
<feature type="coiled-coil region" evidence="4">
    <location>
        <begin position="85"/>
        <end position="114"/>
    </location>
</feature>
<protein>
    <recommendedName>
        <fullName evidence="12">Vacuolar protein sorting-associated protein 13A</fullName>
    </recommendedName>
</protein>
<evidence type="ECO:0000256" key="4">
    <source>
        <dbReference type="SAM" id="Coils"/>
    </source>
</evidence>
<proteinExistence type="inferred from homology"/>
<dbReference type="InterPro" id="IPR056747">
    <property type="entry name" value="VPS13-like_M"/>
</dbReference>
<dbReference type="GO" id="GO:0006869">
    <property type="term" value="P:lipid transport"/>
    <property type="evidence" value="ECO:0007669"/>
    <property type="project" value="UniProtKB-KW"/>
</dbReference>
<keyword evidence="3" id="KW-0445">Lipid transport</keyword>
<comment type="similarity">
    <text evidence="1">Belongs to the VPS13 family.</text>
</comment>
<dbReference type="InterPro" id="IPR056748">
    <property type="entry name" value="VPS13-like_C"/>
</dbReference>